<evidence type="ECO:0000313" key="2">
    <source>
        <dbReference type="Proteomes" id="UP000324326"/>
    </source>
</evidence>
<reference evidence="1 2" key="1">
    <citation type="submission" date="2018-08" db="EMBL/GenBank/DDBJ databases">
        <title>Bacillus phenotypic plasticity.</title>
        <authorList>
            <person name="Hurtado E."/>
        </authorList>
    </citation>
    <scope>NUCLEOTIDE SEQUENCE [LARGE SCALE GENOMIC DNA]</scope>
    <source>
        <strain evidence="1 2">427</strain>
    </source>
</reference>
<sequence>MKTKRKEFNNMSYPLVQDINQVLYGNEMPPELSILSAVLTDFVDTRSVDDTLSRFQLMFLIAALLNWKEDDLYDLVGYANALIFNRETGISTSDFVAAIRKSQEKSTKVTLHRVN</sequence>
<name>A0A5M8RVX9_9BACI</name>
<dbReference type="AlphaFoldDB" id="A0A5M8RVX9"/>
<dbReference type="EMBL" id="QSND01000002">
    <property type="protein sequence ID" value="KAA6451306.1"/>
    <property type="molecule type" value="Genomic_DNA"/>
</dbReference>
<comment type="caution">
    <text evidence="1">The sequence shown here is derived from an EMBL/GenBank/DDBJ whole genome shotgun (WGS) entry which is preliminary data.</text>
</comment>
<proteinExistence type="predicted"/>
<accession>A0A5M8RVX9</accession>
<dbReference type="Proteomes" id="UP000324326">
    <property type="component" value="Unassembled WGS sequence"/>
</dbReference>
<evidence type="ECO:0000313" key="1">
    <source>
        <dbReference type="EMBL" id="KAA6451306.1"/>
    </source>
</evidence>
<gene>
    <name evidence="1" type="ORF">DX927_11055</name>
</gene>
<organism evidence="1 2">
    <name type="scientific">Bacillus swezeyi</name>
    <dbReference type="NCBI Taxonomy" id="1925020"/>
    <lineage>
        <taxon>Bacteria</taxon>
        <taxon>Bacillati</taxon>
        <taxon>Bacillota</taxon>
        <taxon>Bacilli</taxon>
        <taxon>Bacillales</taxon>
        <taxon>Bacillaceae</taxon>
        <taxon>Bacillus</taxon>
    </lineage>
</organism>
<protein>
    <submittedName>
        <fullName evidence="1">Uncharacterized protein</fullName>
    </submittedName>
</protein>